<dbReference type="InterPro" id="IPR037239">
    <property type="entry name" value="OSBP_sf"/>
</dbReference>
<dbReference type="EMBL" id="ADBV01018665">
    <property type="protein sequence ID" value="EJW71412.1"/>
    <property type="molecule type" value="Genomic_DNA"/>
</dbReference>
<dbReference type="AlphaFoldDB" id="J9E375"/>
<dbReference type="Proteomes" id="UP000004810">
    <property type="component" value="Unassembled WGS sequence"/>
</dbReference>
<protein>
    <submittedName>
        <fullName evidence="3">Uncharacterized protein</fullName>
    </submittedName>
</protein>
<evidence type="ECO:0000313" key="3">
    <source>
        <dbReference type="EMBL" id="EJW71412.1"/>
    </source>
</evidence>
<comment type="similarity">
    <text evidence="1">Belongs to the OSBP family.</text>
</comment>
<dbReference type="PANTHER" id="PTHR10972:SF205">
    <property type="entry name" value="OXYSTEROL-BINDING PROTEIN 1"/>
    <property type="match status" value="1"/>
</dbReference>
<dbReference type="Pfam" id="PF01237">
    <property type="entry name" value="Oxysterol_BP"/>
    <property type="match status" value="1"/>
</dbReference>
<gene>
    <name evidence="3" type="ORF">WUBG_17684</name>
</gene>
<accession>J9E375</accession>
<dbReference type="GO" id="GO:0005829">
    <property type="term" value="C:cytosol"/>
    <property type="evidence" value="ECO:0007669"/>
    <property type="project" value="TreeGrafter"/>
</dbReference>
<dbReference type="InterPro" id="IPR000648">
    <property type="entry name" value="Oxysterol-bd"/>
</dbReference>
<name>J9E375_WUCBA</name>
<sequence>MSLWSLLKNALGKELYKIPLPVNFNEPLSFIQRLTECLEYSYLIDKAAKIKNPADQ</sequence>
<evidence type="ECO:0000256" key="1">
    <source>
        <dbReference type="ARBA" id="ARBA00008842"/>
    </source>
</evidence>
<comment type="caution">
    <text evidence="3">The sequence shown here is derived from an EMBL/GenBank/DDBJ whole genome shotgun (WGS) entry which is preliminary data.</text>
</comment>
<dbReference type="GO" id="GO:0032934">
    <property type="term" value="F:sterol binding"/>
    <property type="evidence" value="ECO:0007669"/>
    <property type="project" value="TreeGrafter"/>
</dbReference>
<dbReference type="PANTHER" id="PTHR10972">
    <property type="entry name" value="OXYSTEROL-BINDING PROTEIN-RELATED"/>
    <property type="match status" value="1"/>
</dbReference>
<dbReference type="GO" id="GO:0097038">
    <property type="term" value="C:perinuclear endoplasmic reticulum"/>
    <property type="evidence" value="ECO:0007669"/>
    <property type="project" value="TreeGrafter"/>
</dbReference>
<keyword evidence="2" id="KW-0597">Phosphoprotein</keyword>
<dbReference type="SUPFAM" id="SSF144000">
    <property type="entry name" value="Oxysterol-binding protein-like"/>
    <property type="match status" value="1"/>
</dbReference>
<feature type="non-terminal residue" evidence="3">
    <location>
        <position position="56"/>
    </location>
</feature>
<evidence type="ECO:0000256" key="2">
    <source>
        <dbReference type="ARBA" id="ARBA00022553"/>
    </source>
</evidence>
<reference evidence="4" key="1">
    <citation type="submission" date="2012-08" db="EMBL/GenBank/DDBJ databases">
        <title>The Genome Sequence of Wuchereria bancrofti.</title>
        <authorList>
            <person name="Nutman T.B."/>
            <person name="Fink D.L."/>
            <person name="Russ C."/>
            <person name="Young S."/>
            <person name="Zeng Q."/>
            <person name="Koehrsen M."/>
            <person name="Alvarado L."/>
            <person name="Berlin A."/>
            <person name="Chapman S.B."/>
            <person name="Chen Z."/>
            <person name="Freedman E."/>
            <person name="Gellesch M."/>
            <person name="Goldberg J."/>
            <person name="Griggs A."/>
            <person name="Gujja S."/>
            <person name="Heilman E.R."/>
            <person name="Heiman D."/>
            <person name="Hepburn T."/>
            <person name="Howarth C."/>
            <person name="Jen D."/>
            <person name="Larson L."/>
            <person name="Lewis B."/>
            <person name="Mehta T."/>
            <person name="Park D."/>
            <person name="Pearson M."/>
            <person name="Roberts A."/>
            <person name="Saif S."/>
            <person name="Shea T."/>
            <person name="Shenoy N."/>
            <person name="Sisk P."/>
            <person name="Stolte C."/>
            <person name="Sykes S."/>
            <person name="Walk T."/>
            <person name="White J."/>
            <person name="Yandava C."/>
            <person name="Haas B."/>
            <person name="Henn M.R."/>
            <person name="Nusbaum C."/>
            <person name="Birren B."/>
        </authorList>
    </citation>
    <scope>NUCLEOTIDE SEQUENCE [LARGE SCALE GENOMIC DNA]</scope>
    <source>
        <strain evidence="4">NA</strain>
    </source>
</reference>
<dbReference type="GO" id="GO:0005886">
    <property type="term" value="C:plasma membrane"/>
    <property type="evidence" value="ECO:0007669"/>
    <property type="project" value="TreeGrafter"/>
</dbReference>
<evidence type="ECO:0000313" key="4">
    <source>
        <dbReference type="Proteomes" id="UP000004810"/>
    </source>
</evidence>
<proteinExistence type="inferred from homology"/>
<organism evidence="3 4">
    <name type="scientific">Wuchereria bancrofti</name>
    <dbReference type="NCBI Taxonomy" id="6293"/>
    <lineage>
        <taxon>Eukaryota</taxon>
        <taxon>Metazoa</taxon>
        <taxon>Ecdysozoa</taxon>
        <taxon>Nematoda</taxon>
        <taxon>Chromadorea</taxon>
        <taxon>Rhabditida</taxon>
        <taxon>Spirurina</taxon>
        <taxon>Spiruromorpha</taxon>
        <taxon>Filarioidea</taxon>
        <taxon>Onchocercidae</taxon>
        <taxon>Wuchereria</taxon>
    </lineage>
</organism>